<dbReference type="Pfam" id="PF05498">
    <property type="entry name" value="RALF"/>
    <property type="match status" value="1"/>
</dbReference>
<dbReference type="Proteomes" id="UP000327085">
    <property type="component" value="Chromosome 7"/>
</dbReference>
<comment type="subcellular location">
    <subcellularLocation>
        <location evidence="1">Secreted</location>
    </subcellularLocation>
</comment>
<accession>A0A5E4E184</accession>
<dbReference type="GO" id="GO:0019722">
    <property type="term" value="P:calcium-mediated signaling"/>
    <property type="evidence" value="ECO:0007669"/>
    <property type="project" value="TreeGrafter"/>
</dbReference>
<comment type="similarity">
    <text evidence="2">Belongs to the plant rapid alkalinization factor (RALF) family.</text>
</comment>
<dbReference type="GO" id="GO:0040008">
    <property type="term" value="P:regulation of growth"/>
    <property type="evidence" value="ECO:0007669"/>
    <property type="project" value="UniProtKB-ARBA"/>
</dbReference>
<evidence type="ECO:0000313" key="8">
    <source>
        <dbReference type="Proteomes" id="UP000327085"/>
    </source>
</evidence>
<protein>
    <submittedName>
        <fullName evidence="7">PREDICTED: RALF</fullName>
    </submittedName>
</protein>
<keyword evidence="3" id="KW-0964">Secreted</keyword>
<name>A0A5E4E184_PRUDU</name>
<evidence type="ECO:0000256" key="1">
    <source>
        <dbReference type="ARBA" id="ARBA00004613"/>
    </source>
</evidence>
<evidence type="ECO:0000256" key="5">
    <source>
        <dbReference type="ARBA" id="ARBA00022729"/>
    </source>
</evidence>
<keyword evidence="5" id="KW-0732">Signal</keyword>
<evidence type="ECO:0000256" key="4">
    <source>
        <dbReference type="ARBA" id="ARBA00022702"/>
    </source>
</evidence>
<evidence type="ECO:0000256" key="6">
    <source>
        <dbReference type="ARBA" id="ARBA00023157"/>
    </source>
</evidence>
<evidence type="ECO:0000313" key="7">
    <source>
        <dbReference type="EMBL" id="VVA09457.1"/>
    </source>
</evidence>
<organism evidence="7 8">
    <name type="scientific">Prunus dulcis</name>
    <name type="common">Almond</name>
    <name type="synonym">Amygdalus dulcis</name>
    <dbReference type="NCBI Taxonomy" id="3755"/>
    <lineage>
        <taxon>Eukaryota</taxon>
        <taxon>Viridiplantae</taxon>
        <taxon>Streptophyta</taxon>
        <taxon>Embryophyta</taxon>
        <taxon>Tracheophyta</taxon>
        <taxon>Spermatophyta</taxon>
        <taxon>Magnoliopsida</taxon>
        <taxon>eudicotyledons</taxon>
        <taxon>Gunneridae</taxon>
        <taxon>Pentapetalae</taxon>
        <taxon>rosids</taxon>
        <taxon>fabids</taxon>
        <taxon>Rosales</taxon>
        <taxon>Rosaceae</taxon>
        <taxon>Amygdaloideae</taxon>
        <taxon>Amygdaleae</taxon>
        <taxon>Prunus</taxon>
    </lineage>
</organism>
<dbReference type="EMBL" id="CABIKO010000001">
    <property type="protein sequence ID" value="VVA09457.1"/>
    <property type="molecule type" value="Genomic_DNA"/>
</dbReference>
<evidence type="ECO:0000256" key="3">
    <source>
        <dbReference type="ARBA" id="ARBA00022525"/>
    </source>
</evidence>
<dbReference type="GO" id="GO:0005179">
    <property type="term" value="F:hormone activity"/>
    <property type="evidence" value="ECO:0007669"/>
    <property type="project" value="UniProtKB-KW"/>
</dbReference>
<gene>
    <name evidence="7" type="ORF">ALMOND_2B003475</name>
</gene>
<dbReference type="GO" id="GO:0005576">
    <property type="term" value="C:extracellular region"/>
    <property type="evidence" value="ECO:0007669"/>
    <property type="project" value="UniProtKB-SubCell"/>
</dbReference>
<sequence>MQRNTVPCSRRGASYYNCQPGAQSNPYSSGCSAITKVVLGGREARPQCRLYGQPGLRRFKDDLQGQARQCQ</sequence>
<proteinExistence type="inferred from homology"/>
<dbReference type="PANTHER" id="PTHR33136">
    <property type="entry name" value="RAPID ALKALINIZATION FACTOR-LIKE"/>
    <property type="match status" value="1"/>
</dbReference>
<reference evidence="8" key="1">
    <citation type="journal article" date="2020" name="Plant J.">
        <title>Transposons played a major role in the diversification between the closely related almond and peach genomes: results from the almond genome sequence.</title>
        <authorList>
            <person name="Alioto T."/>
            <person name="Alexiou K.G."/>
            <person name="Bardil A."/>
            <person name="Barteri F."/>
            <person name="Castanera R."/>
            <person name="Cruz F."/>
            <person name="Dhingra A."/>
            <person name="Duval H."/>
            <person name="Fernandez I Marti A."/>
            <person name="Frias L."/>
            <person name="Galan B."/>
            <person name="Garcia J.L."/>
            <person name="Howad W."/>
            <person name="Gomez-Garrido J."/>
            <person name="Gut M."/>
            <person name="Julca I."/>
            <person name="Morata J."/>
            <person name="Puigdomenech P."/>
            <person name="Ribeca P."/>
            <person name="Rubio Cabetas M.J."/>
            <person name="Vlasova A."/>
            <person name="Wirthensohn M."/>
            <person name="Garcia-Mas J."/>
            <person name="Gabaldon T."/>
            <person name="Casacuberta J.M."/>
            <person name="Arus P."/>
        </authorList>
    </citation>
    <scope>NUCLEOTIDE SEQUENCE [LARGE SCALE GENOMIC DNA]</scope>
    <source>
        <strain evidence="8">cv. Texas</strain>
    </source>
</reference>
<dbReference type="GO" id="GO:0009506">
    <property type="term" value="C:plasmodesma"/>
    <property type="evidence" value="ECO:0007669"/>
    <property type="project" value="TreeGrafter"/>
</dbReference>
<dbReference type="InterPro" id="IPR008801">
    <property type="entry name" value="RALF"/>
</dbReference>
<keyword evidence="4" id="KW-0372">Hormone</keyword>
<dbReference type="Gramene" id="VVA09457">
    <property type="protein sequence ID" value="VVA09457"/>
    <property type="gene ID" value="Prudul26B003475"/>
</dbReference>
<dbReference type="PANTHER" id="PTHR33136:SF107">
    <property type="entry name" value="RAPID ALKALINIZATION FACTOR"/>
    <property type="match status" value="1"/>
</dbReference>
<dbReference type="AlphaFoldDB" id="A0A5E4E184"/>
<evidence type="ECO:0000256" key="2">
    <source>
        <dbReference type="ARBA" id="ARBA00009178"/>
    </source>
</evidence>
<dbReference type="InParanoid" id="A0A5E4E184"/>
<keyword evidence="6" id="KW-1015">Disulfide bond</keyword>